<gene>
    <name evidence="2" type="ORF">EHUX00137_LOCUS45329</name>
</gene>
<feature type="compositionally biased region" description="Polar residues" evidence="1">
    <location>
        <begin position="65"/>
        <end position="81"/>
    </location>
</feature>
<evidence type="ECO:0000313" key="2">
    <source>
        <dbReference type="EMBL" id="CAE0596040.1"/>
    </source>
</evidence>
<dbReference type="AlphaFoldDB" id="A0A7S3TW82"/>
<feature type="region of interest" description="Disordered" evidence="1">
    <location>
        <begin position="36"/>
        <end position="133"/>
    </location>
</feature>
<evidence type="ECO:0000256" key="1">
    <source>
        <dbReference type="SAM" id="MobiDB-lite"/>
    </source>
</evidence>
<organism evidence="2">
    <name type="scientific">Emiliania huxleyi</name>
    <name type="common">Coccolithophore</name>
    <name type="synonym">Pontosphaera huxleyi</name>
    <dbReference type="NCBI Taxonomy" id="2903"/>
    <lineage>
        <taxon>Eukaryota</taxon>
        <taxon>Haptista</taxon>
        <taxon>Haptophyta</taxon>
        <taxon>Prymnesiophyceae</taxon>
        <taxon>Isochrysidales</taxon>
        <taxon>Noelaerhabdaceae</taxon>
        <taxon>Emiliania</taxon>
    </lineage>
</organism>
<feature type="compositionally biased region" description="Basic and acidic residues" evidence="1">
    <location>
        <begin position="1"/>
        <end position="11"/>
    </location>
</feature>
<name>A0A7S3TW82_EMIHU</name>
<accession>A0A7S3TW82</accession>
<sequence length="149" mass="16606">MGVDRSLERPRGGAWRGRHGRQAWSRWKSRCEPWTAAAPHDAAHPHLSRTLGAQDCRRRRATGSAHRSTPTWTNFMNSLVTPLSKKARKKMRAAVTSPREAAGEGSGGHWRRREAREALKSGPGASRYPSGGAGWAQELIQDFKVIHYT</sequence>
<feature type="region of interest" description="Disordered" evidence="1">
    <location>
        <begin position="1"/>
        <end position="21"/>
    </location>
</feature>
<reference evidence="2" key="1">
    <citation type="submission" date="2021-01" db="EMBL/GenBank/DDBJ databases">
        <authorList>
            <person name="Corre E."/>
            <person name="Pelletier E."/>
            <person name="Niang G."/>
            <person name="Scheremetjew M."/>
            <person name="Finn R."/>
            <person name="Kale V."/>
            <person name="Holt S."/>
            <person name="Cochrane G."/>
            <person name="Meng A."/>
            <person name="Brown T."/>
            <person name="Cohen L."/>
        </authorList>
    </citation>
    <scope>NUCLEOTIDE SEQUENCE</scope>
    <source>
        <strain evidence="2">379</strain>
    </source>
</reference>
<proteinExistence type="predicted"/>
<dbReference type="EMBL" id="HBIR01058301">
    <property type="protein sequence ID" value="CAE0596040.1"/>
    <property type="molecule type" value="Transcribed_RNA"/>
</dbReference>
<protein>
    <submittedName>
        <fullName evidence="2">Uncharacterized protein</fullName>
    </submittedName>
</protein>